<protein>
    <submittedName>
        <fullName evidence="4">Signal peptidase complex catalytic subunit S11A</fullName>
    </submittedName>
</protein>
<comment type="subcellular location">
    <subcellularLocation>
        <location evidence="1">Membrane</location>
        <topology evidence="1">Single-pass type II membrane protein</topology>
    </subcellularLocation>
</comment>
<dbReference type="PANTHER" id="PTHR10806:SF28">
    <property type="entry name" value="SIGNAL PEPTIDASE COMPLEX CATALYTIC SUBUNIT SEC11B-RELATED"/>
    <property type="match status" value="1"/>
</dbReference>
<sequence>MQNGHIKFLTKGDNDALNDRSLYKQGRHWLEKKDVMGRAREFVPYTGIVTILMNDYPKFT</sequence>
<name>A0ABQ9UFB4_SAGOE</name>
<evidence type="ECO:0000313" key="5">
    <source>
        <dbReference type="Proteomes" id="UP001266305"/>
    </source>
</evidence>
<keyword evidence="2" id="KW-0645">Protease</keyword>
<accession>A0ABQ9UFB4</accession>
<evidence type="ECO:0000313" key="4">
    <source>
        <dbReference type="EMBL" id="KAK2095794.1"/>
    </source>
</evidence>
<evidence type="ECO:0000256" key="3">
    <source>
        <dbReference type="ARBA" id="ARBA00022968"/>
    </source>
</evidence>
<keyword evidence="3" id="KW-0735">Signal-anchor</keyword>
<keyword evidence="2" id="KW-0378">Hydrolase</keyword>
<organism evidence="4 5">
    <name type="scientific">Saguinus oedipus</name>
    <name type="common">Cotton-top tamarin</name>
    <name type="synonym">Oedipomidas oedipus</name>
    <dbReference type="NCBI Taxonomy" id="9490"/>
    <lineage>
        <taxon>Eukaryota</taxon>
        <taxon>Metazoa</taxon>
        <taxon>Chordata</taxon>
        <taxon>Craniata</taxon>
        <taxon>Vertebrata</taxon>
        <taxon>Euteleostomi</taxon>
        <taxon>Mammalia</taxon>
        <taxon>Eutheria</taxon>
        <taxon>Euarchontoglires</taxon>
        <taxon>Primates</taxon>
        <taxon>Haplorrhini</taxon>
        <taxon>Platyrrhini</taxon>
        <taxon>Cebidae</taxon>
        <taxon>Callitrichinae</taxon>
        <taxon>Saguinus</taxon>
    </lineage>
</organism>
<dbReference type="Proteomes" id="UP001266305">
    <property type="component" value="Unassembled WGS sequence"/>
</dbReference>
<comment type="caution">
    <text evidence="4">The sequence shown here is derived from an EMBL/GenBank/DDBJ whole genome shotgun (WGS) entry which is preliminary data.</text>
</comment>
<gene>
    <name evidence="4" type="primary">SEC11A</name>
    <name evidence="4" type="ORF">P7K49_027210</name>
</gene>
<dbReference type="InterPro" id="IPR001733">
    <property type="entry name" value="Peptidase_S26B"/>
</dbReference>
<keyword evidence="5" id="KW-1185">Reference proteome</keyword>
<proteinExistence type="predicted"/>
<keyword evidence="3" id="KW-0812">Transmembrane</keyword>
<feature type="non-terminal residue" evidence="4">
    <location>
        <position position="60"/>
    </location>
</feature>
<evidence type="ECO:0000256" key="2">
    <source>
        <dbReference type="ARBA" id="ARBA00022670"/>
    </source>
</evidence>
<dbReference type="PANTHER" id="PTHR10806">
    <property type="entry name" value="SIGNAL PEPTIDASE COMPLEX CATALYTIC SUBUNIT SEC11"/>
    <property type="match status" value="1"/>
</dbReference>
<dbReference type="EMBL" id="JASSZA010000013">
    <property type="protein sequence ID" value="KAK2095794.1"/>
    <property type="molecule type" value="Genomic_DNA"/>
</dbReference>
<dbReference type="InterPro" id="IPR019758">
    <property type="entry name" value="Pept_S26A_signal_pept_1_CS"/>
</dbReference>
<dbReference type="PROSITE" id="PS00761">
    <property type="entry name" value="SPASE_I_3"/>
    <property type="match status" value="1"/>
</dbReference>
<evidence type="ECO:0000256" key="1">
    <source>
        <dbReference type="ARBA" id="ARBA00004606"/>
    </source>
</evidence>
<reference evidence="4 5" key="1">
    <citation type="submission" date="2023-05" db="EMBL/GenBank/DDBJ databases">
        <title>B98-5 Cell Line De Novo Hybrid Assembly: An Optical Mapping Approach.</title>
        <authorList>
            <person name="Kananen K."/>
            <person name="Auerbach J.A."/>
            <person name="Kautto E."/>
            <person name="Blachly J.S."/>
        </authorList>
    </citation>
    <scope>NUCLEOTIDE SEQUENCE [LARGE SCALE GENOMIC DNA]</scope>
    <source>
        <strain evidence="4">B95-8</strain>
        <tissue evidence="4">Cell line</tissue>
    </source>
</reference>